<dbReference type="InterPro" id="IPR022453">
    <property type="entry name" value="Znf_MqsA-type"/>
</dbReference>
<dbReference type="Gene3D" id="3.10.20.860">
    <property type="match status" value="1"/>
</dbReference>
<accession>A0A6I2UDB4</accession>
<dbReference type="EMBL" id="VUNR01000025">
    <property type="protein sequence ID" value="MSU09538.1"/>
    <property type="molecule type" value="Genomic_DNA"/>
</dbReference>
<dbReference type="CDD" id="cd12870">
    <property type="entry name" value="MqsA"/>
    <property type="match status" value="1"/>
</dbReference>
<organism evidence="1 2">
    <name type="scientific">Anaerovibrio slackiae</name>
    <dbReference type="NCBI Taxonomy" id="2652309"/>
    <lineage>
        <taxon>Bacteria</taxon>
        <taxon>Bacillati</taxon>
        <taxon>Bacillota</taxon>
        <taxon>Negativicutes</taxon>
        <taxon>Selenomonadales</taxon>
        <taxon>Selenomonadaceae</taxon>
        <taxon>Anaerovibrio</taxon>
    </lineage>
</organism>
<dbReference type="AlphaFoldDB" id="A0A6I2UDB4"/>
<name>A0A6I2UDB4_9FIRM</name>
<comment type="caution">
    <text evidence="1">The sequence shown here is derived from an EMBL/GenBank/DDBJ whole genome shotgun (WGS) entry which is preliminary data.</text>
</comment>
<evidence type="ECO:0000313" key="1">
    <source>
        <dbReference type="EMBL" id="MSU09538.1"/>
    </source>
</evidence>
<proteinExistence type="predicted"/>
<dbReference type="NCBIfam" id="TIGR03831">
    <property type="entry name" value="YgiT_finger"/>
    <property type="match status" value="1"/>
</dbReference>
<sequence length="100" mass="11670">MRCLICRNGIMNKDVGTYFTQMQGCYVIIENVPCWKCDQCGEIVYSASVLEKIEEILEKVEKVASKIFILMWQKTPCLYRREMNATSTEFTQVIEVDNRT</sequence>
<protein>
    <submittedName>
        <fullName evidence="1">Type II toxin-antitoxin system MqsA family antitoxin</fullName>
    </submittedName>
</protein>
<keyword evidence="2" id="KW-1185">Reference proteome</keyword>
<gene>
    <name evidence="1" type="ORF">FYJ84_11150</name>
</gene>
<dbReference type="RefSeq" id="WP_154407705.1">
    <property type="nucleotide sequence ID" value="NZ_VUNR01000025.1"/>
</dbReference>
<evidence type="ECO:0000313" key="2">
    <source>
        <dbReference type="Proteomes" id="UP000433181"/>
    </source>
</evidence>
<dbReference type="Proteomes" id="UP000433181">
    <property type="component" value="Unassembled WGS sequence"/>
</dbReference>
<reference evidence="1 2" key="1">
    <citation type="submission" date="2019-08" db="EMBL/GenBank/DDBJ databases">
        <title>In-depth cultivation of the pig gut microbiome towards novel bacterial diversity and tailored functional studies.</title>
        <authorList>
            <person name="Wylensek D."/>
            <person name="Hitch T.C.A."/>
            <person name="Clavel T."/>
        </authorList>
    </citation>
    <scope>NUCLEOTIDE SEQUENCE [LARGE SCALE GENOMIC DNA]</scope>
    <source>
        <strain evidence="1 2">WCA-693-APC-5D-A</strain>
    </source>
</reference>
<dbReference type="GeneID" id="96779485"/>